<evidence type="ECO:0000256" key="16">
    <source>
        <dbReference type="ARBA" id="ARBA00023306"/>
    </source>
</evidence>
<comment type="function">
    <text evidence="2 20">Cell wall formation.</text>
</comment>
<dbReference type="GO" id="GO:0005829">
    <property type="term" value="C:cytosol"/>
    <property type="evidence" value="ECO:0007669"/>
    <property type="project" value="TreeGrafter"/>
</dbReference>
<comment type="pathway">
    <text evidence="4 20">Cell wall biogenesis; peptidoglycan biosynthesis.</text>
</comment>
<dbReference type="InterPro" id="IPR036318">
    <property type="entry name" value="FAD-bd_PCMH-like_sf"/>
</dbReference>
<keyword evidence="16 20" id="KW-0131">Cell cycle</keyword>
<evidence type="ECO:0000256" key="17">
    <source>
        <dbReference type="ARBA" id="ARBA00023316"/>
    </source>
</evidence>
<evidence type="ECO:0000256" key="15">
    <source>
        <dbReference type="ARBA" id="ARBA00023002"/>
    </source>
</evidence>
<evidence type="ECO:0000256" key="6">
    <source>
        <dbReference type="ARBA" id="ARBA00012518"/>
    </source>
</evidence>
<accession>A0A450WYM1</accession>
<dbReference type="PROSITE" id="PS51387">
    <property type="entry name" value="FAD_PCMH"/>
    <property type="match status" value="1"/>
</dbReference>
<feature type="active site" evidence="20">
    <location>
        <position position="168"/>
    </location>
</feature>
<evidence type="ECO:0000313" key="22">
    <source>
        <dbReference type="EMBL" id="VFK22126.1"/>
    </source>
</evidence>
<dbReference type="GO" id="GO:0071555">
    <property type="term" value="P:cell wall organization"/>
    <property type="evidence" value="ECO:0007669"/>
    <property type="project" value="UniProtKB-KW"/>
</dbReference>
<dbReference type="InterPro" id="IPR016167">
    <property type="entry name" value="FAD-bd_PCMH_sub1"/>
</dbReference>
<evidence type="ECO:0000256" key="3">
    <source>
        <dbReference type="ARBA" id="ARBA00004496"/>
    </source>
</evidence>
<evidence type="ECO:0000256" key="14">
    <source>
        <dbReference type="ARBA" id="ARBA00022984"/>
    </source>
</evidence>
<dbReference type="InterPro" id="IPR016169">
    <property type="entry name" value="FAD-bd_PCMH_sub2"/>
</dbReference>
<dbReference type="HAMAP" id="MF_00037">
    <property type="entry name" value="MurB"/>
    <property type="match status" value="1"/>
</dbReference>
<evidence type="ECO:0000256" key="9">
    <source>
        <dbReference type="ARBA" id="ARBA00022618"/>
    </source>
</evidence>
<dbReference type="GO" id="GO:0008360">
    <property type="term" value="P:regulation of cell shape"/>
    <property type="evidence" value="ECO:0007669"/>
    <property type="project" value="UniProtKB-KW"/>
</dbReference>
<dbReference type="InterPro" id="IPR006094">
    <property type="entry name" value="Oxid_FAD_bind_N"/>
</dbReference>
<evidence type="ECO:0000256" key="4">
    <source>
        <dbReference type="ARBA" id="ARBA00004752"/>
    </source>
</evidence>
<evidence type="ECO:0000256" key="11">
    <source>
        <dbReference type="ARBA" id="ARBA00022827"/>
    </source>
</evidence>
<keyword evidence="8 20" id="KW-0963">Cytoplasm</keyword>
<evidence type="ECO:0000259" key="21">
    <source>
        <dbReference type="PROSITE" id="PS51387"/>
    </source>
</evidence>
<comment type="similarity">
    <text evidence="5 20">Belongs to the MurB family.</text>
</comment>
<dbReference type="NCBIfam" id="TIGR00179">
    <property type="entry name" value="murB"/>
    <property type="match status" value="1"/>
</dbReference>
<evidence type="ECO:0000256" key="13">
    <source>
        <dbReference type="ARBA" id="ARBA00022960"/>
    </source>
</evidence>
<dbReference type="Gene3D" id="3.30.43.10">
    <property type="entry name" value="Uridine Diphospho-n-acetylenolpyruvylglucosamine Reductase, domain 2"/>
    <property type="match status" value="1"/>
</dbReference>
<dbReference type="EMBL" id="CAADFO010000001">
    <property type="protein sequence ID" value="VFK22126.1"/>
    <property type="molecule type" value="Genomic_DNA"/>
</dbReference>
<gene>
    <name evidence="20" type="primary">murB</name>
    <name evidence="22" type="ORF">BECKMB1821G_GA0114241_100160</name>
</gene>
<dbReference type="EC" id="1.3.1.98" evidence="6 20"/>
<feature type="active site" description="Proton donor" evidence="20">
    <location>
        <position position="217"/>
    </location>
</feature>
<dbReference type="SUPFAM" id="SSF56194">
    <property type="entry name" value="Uridine diphospho-N-Acetylenolpyruvylglucosamine reductase, MurB, C-terminal domain"/>
    <property type="match status" value="1"/>
</dbReference>
<dbReference type="Gene3D" id="3.90.78.10">
    <property type="entry name" value="UDP-N-acetylenolpyruvoylglucosamine reductase, C-terminal domain"/>
    <property type="match status" value="1"/>
</dbReference>
<dbReference type="Gene3D" id="3.30.465.10">
    <property type="match status" value="1"/>
</dbReference>
<evidence type="ECO:0000256" key="19">
    <source>
        <dbReference type="ARBA" id="ARBA00048914"/>
    </source>
</evidence>
<keyword evidence="11 20" id="KW-0274">FAD</keyword>
<keyword evidence="14 20" id="KW-0573">Peptidoglycan synthesis</keyword>
<proteinExistence type="inferred from homology"/>
<dbReference type="Pfam" id="PF01565">
    <property type="entry name" value="FAD_binding_4"/>
    <property type="match status" value="1"/>
</dbReference>
<dbReference type="SUPFAM" id="SSF56176">
    <property type="entry name" value="FAD-binding/transporter-associated domain-like"/>
    <property type="match status" value="1"/>
</dbReference>
<dbReference type="InterPro" id="IPR016166">
    <property type="entry name" value="FAD-bd_PCMH"/>
</dbReference>
<dbReference type="GO" id="GO:0071949">
    <property type="term" value="F:FAD binding"/>
    <property type="evidence" value="ECO:0007669"/>
    <property type="project" value="InterPro"/>
</dbReference>
<dbReference type="Pfam" id="PF02873">
    <property type="entry name" value="MurB_C"/>
    <property type="match status" value="1"/>
</dbReference>
<dbReference type="InterPro" id="IPR011601">
    <property type="entry name" value="MurB_C"/>
</dbReference>
<dbReference type="UniPathway" id="UPA00219"/>
<comment type="subcellular location">
    <subcellularLocation>
        <location evidence="3 20">Cytoplasm</location>
    </subcellularLocation>
</comment>
<evidence type="ECO:0000256" key="7">
    <source>
        <dbReference type="ARBA" id="ARBA00015188"/>
    </source>
</evidence>
<comment type="catalytic activity">
    <reaction evidence="19 20">
        <text>UDP-N-acetyl-alpha-D-muramate + NADP(+) = UDP-N-acetyl-3-O-(1-carboxyvinyl)-alpha-D-glucosamine + NADPH + H(+)</text>
        <dbReference type="Rhea" id="RHEA:12248"/>
        <dbReference type="ChEBI" id="CHEBI:15378"/>
        <dbReference type="ChEBI" id="CHEBI:57783"/>
        <dbReference type="ChEBI" id="CHEBI:58349"/>
        <dbReference type="ChEBI" id="CHEBI:68483"/>
        <dbReference type="ChEBI" id="CHEBI:70757"/>
        <dbReference type="EC" id="1.3.1.98"/>
    </reaction>
</comment>
<keyword evidence="9 20" id="KW-0132">Cell division</keyword>
<name>A0A450WYM1_9GAMM</name>
<sequence>MHTDEYRGKLRYNEPMSRYTTWGVGGEARYFFEPIDIGDLADFLTVFPEQEPIFWLGRGSNLLVRDGGFDGVVIRTFGALNGLREVRPCVVWAEAGVSTTSFARFCARRGFGGSEFLAGIPGTVGGALAMNAGAFGGEIWAIVERVETLDRKGMRRIRRPVDFEIGCRSVQGPEGEWFVAAEFILVQEDRRAVEARIKELLQRRREAQPTHMRSCGSVFRNPPGEYAGYLIEQCGLKGLRIGDALVSDKHANFILNMGMATATDIESLIRKVRDIVERKTGIRLIPEVKIIGNDRE</sequence>
<keyword evidence="15 20" id="KW-0560">Oxidoreductase</keyword>
<dbReference type="GO" id="GO:0009252">
    <property type="term" value="P:peptidoglycan biosynthetic process"/>
    <property type="evidence" value="ECO:0007669"/>
    <property type="project" value="UniProtKB-UniRule"/>
</dbReference>
<evidence type="ECO:0000256" key="8">
    <source>
        <dbReference type="ARBA" id="ARBA00022490"/>
    </source>
</evidence>
<evidence type="ECO:0000256" key="10">
    <source>
        <dbReference type="ARBA" id="ARBA00022630"/>
    </source>
</evidence>
<evidence type="ECO:0000256" key="18">
    <source>
        <dbReference type="ARBA" id="ARBA00031026"/>
    </source>
</evidence>
<dbReference type="InterPro" id="IPR003170">
    <property type="entry name" value="MurB"/>
</dbReference>
<evidence type="ECO:0000256" key="20">
    <source>
        <dbReference type="HAMAP-Rule" id="MF_00037"/>
    </source>
</evidence>
<protein>
    <recommendedName>
        <fullName evidence="7 20">UDP-N-acetylenolpyruvoylglucosamine reductase</fullName>
        <ecNumber evidence="6 20">1.3.1.98</ecNumber>
    </recommendedName>
    <alternativeName>
        <fullName evidence="18 20">UDP-N-acetylmuramate dehydrogenase</fullName>
    </alternativeName>
</protein>
<evidence type="ECO:0000256" key="2">
    <source>
        <dbReference type="ARBA" id="ARBA00003921"/>
    </source>
</evidence>
<evidence type="ECO:0000256" key="12">
    <source>
        <dbReference type="ARBA" id="ARBA00022857"/>
    </source>
</evidence>
<evidence type="ECO:0000256" key="1">
    <source>
        <dbReference type="ARBA" id="ARBA00001974"/>
    </source>
</evidence>
<organism evidence="22">
    <name type="scientific">Candidatus Kentrum sp. MB</name>
    <dbReference type="NCBI Taxonomy" id="2138164"/>
    <lineage>
        <taxon>Bacteria</taxon>
        <taxon>Pseudomonadati</taxon>
        <taxon>Pseudomonadota</taxon>
        <taxon>Gammaproteobacteria</taxon>
        <taxon>Candidatus Kentrum</taxon>
    </lineage>
</organism>
<feature type="domain" description="FAD-binding PCMH-type" evidence="21">
    <location>
        <begin position="23"/>
        <end position="204"/>
    </location>
</feature>
<comment type="cofactor">
    <cofactor evidence="1 20">
        <name>FAD</name>
        <dbReference type="ChEBI" id="CHEBI:57692"/>
    </cofactor>
</comment>
<dbReference type="NCBIfam" id="NF010480">
    <property type="entry name" value="PRK13905.1"/>
    <property type="match status" value="1"/>
</dbReference>
<dbReference type="PANTHER" id="PTHR21071:SF4">
    <property type="entry name" value="UDP-N-ACETYLENOLPYRUVOYLGLUCOSAMINE REDUCTASE"/>
    <property type="match status" value="1"/>
</dbReference>
<dbReference type="PANTHER" id="PTHR21071">
    <property type="entry name" value="UDP-N-ACETYLENOLPYRUVOYLGLUCOSAMINE REDUCTASE"/>
    <property type="match status" value="1"/>
</dbReference>
<dbReference type="AlphaFoldDB" id="A0A450WYM1"/>
<evidence type="ECO:0000256" key="5">
    <source>
        <dbReference type="ARBA" id="ARBA00010485"/>
    </source>
</evidence>
<keyword evidence="12 20" id="KW-0521">NADP</keyword>
<dbReference type="GO" id="GO:0008762">
    <property type="term" value="F:UDP-N-acetylmuramate dehydrogenase activity"/>
    <property type="evidence" value="ECO:0007669"/>
    <property type="project" value="UniProtKB-UniRule"/>
</dbReference>
<dbReference type="GO" id="GO:0051301">
    <property type="term" value="P:cell division"/>
    <property type="evidence" value="ECO:0007669"/>
    <property type="project" value="UniProtKB-KW"/>
</dbReference>
<dbReference type="InterPro" id="IPR036635">
    <property type="entry name" value="MurB_C_sf"/>
</dbReference>
<reference evidence="22" key="1">
    <citation type="submission" date="2019-02" db="EMBL/GenBank/DDBJ databases">
        <authorList>
            <person name="Gruber-Vodicka R. H."/>
            <person name="Seah K. B. B."/>
        </authorList>
    </citation>
    <scope>NUCLEOTIDE SEQUENCE</scope>
    <source>
        <strain evidence="22">BECK_BZ197</strain>
    </source>
</reference>
<keyword evidence="10 20" id="KW-0285">Flavoprotein</keyword>
<keyword evidence="17 20" id="KW-0961">Cell wall biogenesis/degradation</keyword>
<keyword evidence="13 20" id="KW-0133">Cell shape</keyword>
<feature type="active site" evidence="20">
    <location>
        <position position="287"/>
    </location>
</feature>